<dbReference type="SUPFAM" id="SSF53098">
    <property type="entry name" value="Ribonuclease H-like"/>
    <property type="match status" value="1"/>
</dbReference>
<dbReference type="Pfam" id="PF08699">
    <property type="entry name" value="ArgoL1"/>
    <property type="match status" value="1"/>
</dbReference>
<evidence type="ECO:0000313" key="5">
    <source>
        <dbReference type="Proteomes" id="UP000250043"/>
    </source>
</evidence>
<name>A0A8E2B3H2_9APHY</name>
<dbReference type="EMBL" id="KV722383">
    <property type="protein sequence ID" value="OCH91567.1"/>
    <property type="molecule type" value="Genomic_DNA"/>
</dbReference>
<evidence type="ECO:0000259" key="3">
    <source>
        <dbReference type="PROSITE" id="PS50822"/>
    </source>
</evidence>
<dbReference type="Pfam" id="PF16487">
    <property type="entry name" value="ArgoMid"/>
    <property type="match status" value="1"/>
</dbReference>
<dbReference type="SUPFAM" id="SSF101690">
    <property type="entry name" value="PAZ domain"/>
    <property type="match status" value="1"/>
</dbReference>
<dbReference type="Gene3D" id="3.40.50.2300">
    <property type="match status" value="1"/>
</dbReference>
<dbReference type="InterPro" id="IPR032472">
    <property type="entry name" value="ArgoL2"/>
</dbReference>
<dbReference type="Gene3D" id="2.170.260.10">
    <property type="entry name" value="paz domain"/>
    <property type="match status" value="1"/>
</dbReference>
<dbReference type="InterPro" id="IPR003165">
    <property type="entry name" value="Piwi"/>
</dbReference>
<dbReference type="GO" id="GO:0003723">
    <property type="term" value="F:RNA binding"/>
    <property type="evidence" value="ECO:0007669"/>
    <property type="project" value="InterPro"/>
</dbReference>
<dbReference type="PROSITE" id="PS50821">
    <property type="entry name" value="PAZ"/>
    <property type="match status" value="1"/>
</dbReference>
<dbReference type="SMART" id="SM00950">
    <property type="entry name" value="Piwi"/>
    <property type="match status" value="1"/>
</dbReference>
<keyword evidence="5" id="KW-1185">Reference proteome</keyword>
<dbReference type="SMART" id="SM00949">
    <property type="entry name" value="PAZ"/>
    <property type="match status" value="1"/>
</dbReference>
<dbReference type="InterPro" id="IPR036397">
    <property type="entry name" value="RNaseH_sf"/>
</dbReference>
<comment type="similarity">
    <text evidence="1">Belongs to the argonaute family.</text>
</comment>
<dbReference type="PROSITE" id="PS50822">
    <property type="entry name" value="PIWI"/>
    <property type="match status" value="1"/>
</dbReference>
<dbReference type="InterPro" id="IPR032473">
    <property type="entry name" value="Argonaute_Mid_dom"/>
</dbReference>
<dbReference type="Proteomes" id="UP000250043">
    <property type="component" value="Unassembled WGS sequence"/>
</dbReference>
<proteinExistence type="inferred from homology"/>
<evidence type="ECO:0000256" key="1">
    <source>
        <dbReference type="RuleBase" id="RU361178"/>
    </source>
</evidence>
<protein>
    <submittedName>
        <fullName evidence="4">Piwi-domain-containing protein</fullName>
    </submittedName>
</protein>
<dbReference type="PANTHER" id="PTHR22891">
    <property type="entry name" value="EUKARYOTIC TRANSLATION INITIATION FACTOR 2C"/>
    <property type="match status" value="1"/>
</dbReference>
<dbReference type="Pfam" id="PF16486">
    <property type="entry name" value="ArgoN"/>
    <property type="match status" value="1"/>
</dbReference>
<organism evidence="4 5">
    <name type="scientific">Obba rivulosa</name>
    <dbReference type="NCBI Taxonomy" id="1052685"/>
    <lineage>
        <taxon>Eukaryota</taxon>
        <taxon>Fungi</taxon>
        <taxon>Dikarya</taxon>
        <taxon>Basidiomycota</taxon>
        <taxon>Agaricomycotina</taxon>
        <taxon>Agaricomycetes</taxon>
        <taxon>Polyporales</taxon>
        <taxon>Gelatoporiaceae</taxon>
        <taxon>Obba</taxon>
    </lineage>
</organism>
<dbReference type="OrthoDB" id="10252740at2759"/>
<dbReference type="SMART" id="SM01163">
    <property type="entry name" value="DUF1785"/>
    <property type="match status" value="1"/>
</dbReference>
<feature type="domain" description="PAZ" evidence="2">
    <location>
        <begin position="216"/>
        <end position="315"/>
    </location>
</feature>
<dbReference type="Pfam" id="PF02170">
    <property type="entry name" value="PAZ"/>
    <property type="match status" value="1"/>
</dbReference>
<dbReference type="InterPro" id="IPR003100">
    <property type="entry name" value="PAZ_dom"/>
</dbReference>
<dbReference type="Pfam" id="PF16488">
    <property type="entry name" value="ArgoL2"/>
    <property type="match status" value="1"/>
</dbReference>
<dbReference type="InterPro" id="IPR014811">
    <property type="entry name" value="ArgoL1"/>
</dbReference>
<dbReference type="AlphaFoldDB" id="A0A8E2B3H2"/>
<dbReference type="Pfam" id="PF02171">
    <property type="entry name" value="Piwi"/>
    <property type="match status" value="1"/>
</dbReference>
<accession>A0A8E2B3H2</accession>
<dbReference type="InterPro" id="IPR032474">
    <property type="entry name" value="Argonaute_N"/>
</dbReference>
<dbReference type="Gene3D" id="3.30.420.10">
    <property type="entry name" value="Ribonuclease H-like superfamily/Ribonuclease H"/>
    <property type="match status" value="1"/>
</dbReference>
<reference evidence="4 5" key="1">
    <citation type="submission" date="2016-07" db="EMBL/GenBank/DDBJ databases">
        <title>Draft genome of the white-rot fungus Obba rivulosa 3A-2.</title>
        <authorList>
            <consortium name="DOE Joint Genome Institute"/>
            <person name="Miettinen O."/>
            <person name="Riley R."/>
            <person name="Acob R."/>
            <person name="Barry K."/>
            <person name="Cullen D."/>
            <person name="De Vries R."/>
            <person name="Hainaut M."/>
            <person name="Hatakka A."/>
            <person name="Henrissat B."/>
            <person name="Hilden K."/>
            <person name="Kuo R."/>
            <person name="Labutti K."/>
            <person name="Lipzen A."/>
            <person name="Makela M.R."/>
            <person name="Sandor L."/>
            <person name="Spatafora J.W."/>
            <person name="Grigoriev I.V."/>
            <person name="Hibbett D.S."/>
        </authorList>
    </citation>
    <scope>NUCLEOTIDE SEQUENCE [LARGE SCALE GENOMIC DNA]</scope>
    <source>
        <strain evidence="4 5">3A-2</strain>
    </source>
</reference>
<gene>
    <name evidence="4" type="ORF">OBBRIDRAFT_834111</name>
</gene>
<dbReference type="InterPro" id="IPR036085">
    <property type="entry name" value="PAZ_dom_sf"/>
</dbReference>
<dbReference type="InterPro" id="IPR012337">
    <property type="entry name" value="RNaseH-like_sf"/>
</dbReference>
<evidence type="ECO:0000259" key="2">
    <source>
        <dbReference type="PROSITE" id="PS50821"/>
    </source>
</evidence>
<dbReference type="CDD" id="cd02846">
    <property type="entry name" value="PAZ_argonaute_like"/>
    <property type="match status" value="1"/>
</dbReference>
<sequence length="861" mass="96222">MPVRPGYGTLGSPVELRTNFFPIEIPESRVIYDYEVSIEPKDKAGAERRKRIFQLLESHQDYLPYVGHIAHDSSQRLVSAEELPKNLSVQIQYYEEAEGAPRAEGLQFTVVLKLKGRLNTHMITKGLGGDLADADANPEPLISALNLVLQHHASRAGVRVGRSTYFLGSSKSSPLGPGLETRPGFFISARPRIEQFMVNINTCITAFHLPGNLAARMMELRRSRGSIPSSYLEGLKVITQHHGYPHKYRIFRVTDTNAAQTQFHCAELGCDITVEKFFERKYNIKLTHVTDLPLVDVGHTGKPVYMPVELCEIAPNQPFRGHLGSKETSRMIKLASRSPAQNVDTIVREGLPSLGLQPGTPGSPLGAFDIQVSQQMAIVPGRILPPPQVAYRGKNIDVLNGSWNLRDVKFQAPSDVSSWMVLLVQTGERIQFKGTDDPELDHFLARFAKTCRDCGMNIDAVPERIVTPRLPPSPNDALGMIRDTLRTNVDITQKPSFILVLLPDDDSFIYSGIKRFCDATLGVHTMCMLLYNARIEQRKQVQYFANVALKLNTKLGGINHLLNAKPTAWLTKAKTMLVGIDVTHPGPSSPSGMPSIAAVVANVDDTFVQFPTSLMLQKPDGNKKAKEVIPSPNLTSMMEERLWLYRARNGCLPERIVVYRDGVSEGQYAAVLEHELPQISKAFERFSGETLYKPTLTIAVCGKQHHVRLYPTDKVNMTKNGNTRPGTVVDRRVTYVDYNDFYLQAHAGLQGTVKPTHYVVIYDENRYSADVLQQGTHTTSYLYVRATKAVSLVPPAYYADLACERARCYLHGLFSPRDKSFKGKGRAPAEREADKDRVYEEAVEMWGNGVHEDLKETMFYI</sequence>
<feature type="domain" description="Piwi" evidence="3">
    <location>
        <begin position="497"/>
        <end position="811"/>
    </location>
</feature>
<evidence type="ECO:0000313" key="4">
    <source>
        <dbReference type="EMBL" id="OCH91567.1"/>
    </source>
</evidence>
<dbReference type="InterPro" id="IPR045246">
    <property type="entry name" value="Piwi_ago-like"/>
</dbReference>
<dbReference type="CDD" id="cd04657">
    <property type="entry name" value="Piwi_ago-like"/>
    <property type="match status" value="1"/>
</dbReference>